<dbReference type="Gene3D" id="3.40.50.300">
    <property type="entry name" value="P-loop containing nucleotide triphosphate hydrolases"/>
    <property type="match status" value="1"/>
</dbReference>
<dbReference type="InterPro" id="IPR051396">
    <property type="entry name" value="Bact_Antivir_Def_Nuclease"/>
</dbReference>
<dbReference type="PANTHER" id="PTHR43581:SF4">
    <property type="entry name" value="ATP_GTP PHOSPHATASE"/>
    <property type="match status" value="1"/>
</dbReference>
<organism evidence="3 4">
    <name type="scientific">Terrabacter terrae</name>
    <dbReference type="NCBI Taxonomy" id="318434"/>
    <lineage>
        <taxon>Bacteria</taxon>
        <taxon>Bacillati</taxon>
        <taxon>Actinomycetota</taxon>
        <taxon>Actinomycetes</taxon>
        <taxon>Micrococcales</taxon>
        <taxon>Intrasporangiaceae</taxon>
        <taxon>Terrabacter</taxon>
    </lineage>
</organism>
<accession>A0ABN1ZPV1</accession>
<dbReference type="InterPro" id="IPR027417">
    <property type="entry name" value="P-loop_NTPase"/>
</dbReference>
<dbReference type="RefSeq" id="WP_343994653.1">
    <property type="nucleotide sequence ID" value="NZ_BAAANB010000114.1"/>
</dbReference>
<comment type="caution">
    <text evidence="3">The sequence shown here is derived from an EMBL/GenBank/DDBJ whole genome shotgun (WGS) entry which is preliminary data.</text>
</comment>
<protein>
    <recommendedName>
        <fullName evidence="5">AAA family ATPase</fullName>
    </recommendedName>
</protein>
<dbReference type="Pfam" id="PF20469">
    <property type="entry name" value="OLD-like_TOPRIM"/>
    <property type="match status" value="1"/>
</dbReference>
<sequence length="605" mass="66185">MYVQCVEVERLLGFRRLRVEMAPDLQLIAGPNNAGKSSLVTVLETFFSDPSSDDMQRLKPLHDYYVSGGARMMSSIKVRFDGLDDAEAAEFADVTARDGSLTVELACTRKGQISYRGRGDSARLHEVYNRVLQSFSFVKIPSVRVSGAGVADSDQSLERLHDTLEGVLVRSGSSRSTQLQKDFAKAIRPVEDLVREVLSESVNSVATELPFQEPVLGVELPAPQHALRGMLRQAVITSHDDVVVSIAERGTGFQSALVLGILRYVSAKSRQSGANVIFAIEEPEAFLHPQTQRAMAKILRDISKEAQLLVTTHSPVLVDSFSVSRIARLPLSPEGMTYTARKPDLAVDEEGRLTRYCDATNSELVFASSVILVEGHGDKLLIDYLLERITGGAGGHYALGIAVIEASGITTITHLLRLAQLFGVRAYILTDKDGMHKNGDGKRALLEILKAKDPKPTLTLLNDLRESADRAVSTLTAALEHQKELNDKLRAWDAFILSSDLEGLLLDTVGQKRLARMLGPDETGEVSKTTADEFATGKEGRESMASWLGAKGWNSDRKKSGKAKPHLPSALLRQHLSSGSGQHRAIKPLQAWLDEIVKTHKRAPL</sequence>
<evidence type="ECO:0000259" key="1">
    <source>
        <dbReference type="Pfam" id="PF13175"/>
    </source>
</evidence>
<dbReference type="CDD" id="cd01026">
    <property type="entry name" value="TOPRIM_OLD"/>
    <property type="match status" value="1"/>
</dbReference>
<reference evidence="3 4" key="1">
    <citation type="journal article" date="2019" name="Int. J. Syst. Evol. Microbiol.">
        <title>The Global Catalogue of Microorganisms (GCM) 10K type strain sequencing project: providing services to taxonomists for standard genome sequencing and annotation.</title>
        <authorList>
            <consortium name="The Broad Institute Genomics Platform"/>
            <consortium name="The Broad Institute Genome Sequencing Center for Infectious Disease"/>
            <person name="Wu L."/>
            <person name="Ma J."/>
        </authorList>
    </citation>
    <scope>NUCLEOTIDE SEQUENCE [LARGE SCALE GENOMIC DNA]</scope>
    <source>
        <strain evidence="3 4">JCM 14283</strain>
    </source>
</reference>
<dbReference type="InterPro" id="IPR034139">
    <property type="entry name" value="TOPRIM_OLD"/>
</dbReference>
<keyword evidence="4" id="KW-1185">Reference proteome</keyword>
<evidence type="ECO:0000259" key="2">
    <source>
        <dbReference type="Pfam" id="PF20469"/>
    </source>
</evidence>
<dbReference type="Proteomes" id="UP001501285">
    <property type="component" value="Unassembled WGS sequence"/>
</dbReference>
<feature type="domain" description="Endonuclease GajA/Old nuclease/RecF-like AAA" evidence="1">
    <location>
        <begin position="165"/>
        <end position="318"/>
    </location>
</feature>
<evidence type="ECO:0000313" key="4">
    <source>
        <dbReference type="Proteomes" id="UP001501285"/>
    </source>
</evidence>
<name>A0ABN1ZPV1_9MICO</name>
<gene>
    <name evidence="3" type="ORF">GCM10009740_38500</name>
</gene>
<feature type="domain" description="OLD protein-like TOPRIM" evidence="2">
    <location>
        <begin position="366"/>
        <end position="433"/>
    </location>
</feature>
<dbReference type="EMBL" id="BAAANB010000114">
    <property type="protein sequence ID" value="GAA1502004.1"/>
    <property type="molecule type" value="Genomic_DNA"/>
</dbReference>
<proteinExistence type="predicted"/>
<dbReference type="InterPro" id="IPR041685">
    <property type="entry name" value="AAA_GajA/Old/RecF-like"/>
</dbReference>
<dbReference type="PANTHER" id="PTHR43581">
    <property type="entry name" value="ATP/GTP PHOSPHATASE"/>
    <property type="match status" value="1"/>
</dbReference>
<evidence type="ECO:0000313" key="3">
    <source>
        <dbReference type="EMBL" id="GAA1502004.1"/>
    </source>
</evidence>
<dbReference type="Pfam" id="PF13175">
    <property type="entry name" value="AAA_15"/>
    <property type="match status" value="1"/>
</dbReference>
<dbReference type="SUPFAM" id="SSF52540">
    <property type="entry name" value="P-loop containing nucleoside triphosphate hydrolases"/>
    <property type="match status" value="1"/>
</dbReference>
<evidence type="ECO:0008006" key="5">
    <source>
        <dbReference type="Google" id="ProtNLM"/>
    </source>
</evidence>